<evidence type="ECO:0000256" key="1">
    <source>
        <dbReference type="SAM" id="Phobius"/>
    </source>
</evidence>
<dbReference type="OrthoDB" id="7059739at2"/>
<keyword evidence="1" id="KW-0812">Transmembrane</keyword>
<sequence>MGYLFFQILIWILLAFGLGGIIGWLLRGFTHAFADEGKSEDVQSGRGGDHIMMALLKSELSDYKKRVKELEAIANTPDPASAPAPAPGKAKKEILDAWQPTALPEPKGVADDLKKVRGIGPKIEKTLNDLGIYHYYQIAALDEDNIVWLNNHLHFPGRIEREQWVEQTREFVQQSIEQPATP</sequence>
<dbReference type="Proteomes" id="UP000316649">
    <property type="component" value="Unassembled WGS sequence"/>
</dbReference>
<dbReference type="AlphaFoldDB" id="A0A557SM37"/>
<protein>
    <recommendedName>
        <fullName evidence="4">NADH-quinone oxidoreductase subunit E</fullName>
    </recommendedName>
</protein>
<gene>
    <name evidence="2" type="ORF">FHP88_02155</name>
</gene>
<proteinExistence type="predicted"/>
<feature type="transmembrane region" description="Helical" evidence="1">
    <location>
        <begin position="6"/>
        <end position="26"/>
    </location>
</feature>
<organism evidence="2 3">
    <name type="scientific">Sedimenticola selenatireducens</name>
    <dbReference type="NCBI Taxonomy" id="191960"/>
    <lineage>
        <taxon>Bacteria</taxon>
        <taxon>Pseudomonadati</taxon>
        <taxon>Pseudomonadota</taxon>
        <taxon>Gammaproteobacteria</taxon>
        <taxon>Chromatiales</taxon>
        <taxon>Sedimenticolaceae</taxon>
        <taxon>Sedimenticola</taxon>
    </lineage>
</organism>
<reference evidence="2 3" key="1">
    <citation type="submission" date="2019-07" db="EMBL/GenBank/DDBJ databases">
        <title>The pathways for chlorine oxyanion respiration interact through the shared metabolite chlorate.</title>
        <authorList>
            <person name="Barnum T.P."/>
            <person name="Cheng Y."/>
            <person name="Hill K.A."/>
            <person name="Lucas L.N."/>
            <person name="Carlson H.K."/>
            <person name="Coates J.D."/>
        </authorList>
    </citation>
    <scope>NUCLEOTIDE SEQUENCE [LARGE SCALE GENOMIC DNA]</scope>
    <source>
        <strain evidence="2 3">BK-1</strain>
    </source>
</reference>
<evidence type="ECO:0000313" key="2">
    <source>
        <dbReference type="EMBL" id="TVO78488.1"/>
    </source>
</evidence>
<keyword evidence="1" id="KW-1133">Transmembrane helix</keyword>
<evidence type="ECO:0000313" key="3">
    <source>
        <dbReference type="Proteomes" id="UP000316649"/>
    </source>
</evidence>
<keyword evidence="3" id="KW-1185">Reference proteome</keyword>
<comment type="caution">
    <text evidence="2">The sequence shown here is derived from an EMBL/GenBank/DDBJ whole genome shotgun (WGS) entry which is preliminary data.</text>
</comment>
<name>A0A557SM37_9GAMM</name>
<evidence type="ECO:0008006" key="4">
    <source>
        <dbReference type="Google" id="ProtNLM"/>
    </source>
</evidence>
<keyword evidence="1" id="KW-0472">Membrane</keyword>
<dbReference type="EMBL" id="VMNH01000003">
    <property type="protein sequence ID" value="TVO78488.1"/>
    <property type="molecule type" value="Genomic_DNA"/>
</dbReference>
<accession>A0A557SM37</accession>
<dbReference type="RefSeq" id="WP_144357334.1">
    <property type="nucleotide sequence ID" value="NZ_VMNH01000003.1"/>
</dbReference>